<keyword evidence="2" id="KW-0378">Hydrolase</keyword>
<organism evidence="9 10">
    <name type="scientific">Necator americanus</name>
    <name type="common">Human hookworm</name>
    <dbReference type="NCBI Taxonomy" id="51031"/>
    <lineage>
        <taxon>Eukaryota</taxon>
        <taxon>Metazoa</taxon>
        <taxon>Ecdysozoa</taxon>
        <taxon>Nematoda</taxon>
        <taxon>Chromadorea</taxon>
        <taxon>Rhabditida</taxon>
        <taxon>Rhabditina</taxon>
        <taxon>Rhabditomorpha</taxon>
        <taxon>Strongyloidea</taxon>
        <taxon>Ancylostomatidae</taxon>
        <taxon>Bunostominae</taxon>
        <taxon>Necator</taxon>
    </lineage>
</organism>
<protein>
    <recommendedName>
        <fullName evidence="11">DEAD/DEAH box helicase</fullName>
    </recommendedName>
</protein>
<evidence type="ECO:0008006" key="11">
    <source>
        <dbReference type="Google" id="ProtNLM"/>
    </source>
</evidence>
<dbReference type="SUPFAM" id="SSF52540">
    <property type="entry name" value="P-loop containing nucleoside triphosphate hydrolases"/>
    <property type="match status" value="1"/>
</dbReference>
<name>A0ABR1DJR9_NECAM</name>
<gene>
    <name evidence="9" type="primary">Necator_chrIV.g15828</name>
    <name evidence="9" type="ORF">RB195_002533</name>
</gene>
<evidence type="ECO:0000313" key="10">
    <source>
        <dbReference type="Proteomes" id="UP001303046"/>
    </source>
</evidence>
<keyword evidence="3" id="KW-0347">Helicase</keyword>
<feature type="region of interest" description="Disordered" evidence="6">
    <location>
        <begin position="519"/>
        <end position="548"/>
    </location>
</feature>
<feature type="compositionally biased region" description="Gly residues" evidence="6">
    <location>
        <begin position="519"/>
        <end position="543"/>
    </location>
</feature>
<keyword evidence="4" id="KW-0067">ATP-binding</keyword>
<dbReference type="InterPro" id="IPR050699">
    <property type="entry name" value="RNA-DNA_Helicase"/>
</dbReference>
<evidence type="ECO:0000256" key="5">
    <source>
        <dbReference type="ARBA" id="ARBA00047984"/>
    </source>
</evidence>
<sequence length="878" mass="96989">MGDQELLDAADHVLRSICIDFLTSSAGEYSTVDTFDLKPENISIDPLSLLKNLTQPSEPATWLHPLIDSCGKISGVIECIRDAGEFGAASVSMSLNRSPAVDSTSIRGSSSNVPFYPGGFDSAFGNVMSFAREEDNYNSDEKEFFRNGDLLTCAPGMPRGLSLSSVIKTPIENKMSLDDSPLTSGQVDFDSTDLFDLMDFVGGGSPLVIPAETTTLNEVEVPNESKSTLEEQEPPHVVKEIEDALETPLPQSALKFIAPERFAYAKQLDPASYIGEYKAILPNMAKKYPFELDGFQQAAVVCMEKGESVFVAAHTSAGKTVVAEYAVALCEQHRTRAIYTSPIKALSNQKFRDFKMMFTDVGLVTGDIQLSPEAFCLIMTTEILRSMLYNGSEVIRDLEWVVFDEVHYINNAERGHVWEEVLIMLPSHVKIVMLSATVPNCIEFADWVGRIKNRKINVVSTVKRPVPLEHYLYTGQDGKTKKDLFKIVDMNGSWLDVGYKKALEAKNALIKRDVPSSQGRGGVVGEAGRGRGGQHRGGGGGGSFNSRPVNKNDKNVYISLIDFLRTNEQLPMVVFVFSRKRCDDNAQLLSSMDLTTEVEKSHIQSFFSQCINRLKGSDKKLPQVHLMKDLCMRGFAVHHSGILPILKEVVELLFQKGYVKILFATETFAMGVNMPARTVVFDSIQKHDGLDLRVLNAGEYIQMAGRAGRRGLDTTGTVIVLCKQPKLVEPGQLQTIMLGKAAPLVSQFRVTYSMLLNLLRVEHLKVEDMLQRSFVECASLREGDGLPVSAEPGLTHDILIFRMSVRPKACNQVTGRCKGGGLEPPPTNELHMSTPGERKFSQKLMGLEACNLPIGFKIFMQNTVIEKSLLIPEESLVW</sequence>
<reference evidence="9 10" key="1">
    <citation type="submission" date="2023-08" db="EMBL/GenBank/DDBJ databases">
        <title>A Necator americanus chromosomal reference genome.</title>
        <authorList>
            <person name="Ilik V."/>
            <person name="Petrzelkova K.J."/>
            <person name="Pardy F."/>
            <person name="Fuh T."/>
            <person name="Niatou-Singa F.S."/>
            <person name="Gouil Q."/>
            <person name="Baker L."/>
            <person name="Ritchie M.E."/>
            <person name="Jex A.R."/>
            <person name="Gazzola D."/>
            <person name="Li H."/>
            <person name="Toshio Fujiwara R."/>
            <person name="Zhan B."/>
            <person name="Aroian R.V."/>
            <person name="Pafco B."/>
            <person name="Schwarz E.M."/>
        </authorList>
    </citation>
    <scope>NUCLEOTIDE SEQUENCE [LARGE SCALE GENOMIC DNA]</scope>
    <source>
        <strain evidence="9 10">Aroian</strain>
        <tissue evidence="9">Whole animal</tissue>
    </source>
</reference>
<evidence type="ECO:0000256" key="3">
    <source>
        <dbReference type="ARBA" id="ARBA00022806"/>
    </source>
</evidence>
<evidence type="ECO:0000256" key="6">
    <source>
        <dbReference type="SAM" id="MobiDB-lite"/>
    </source>
</evidence>
<dbReference type="PROSITE" id="PS51192">
    <property type="entry name" value="HELICASE_ATP_BIND_1"/>
    <property type="match status" value="1"/>
</dbReference>
<dbReference type="Gene3D" id="1.10.3380.30">
    <property type="match status" value="1"/>
</dbReference>
<dbReference type="Pfam" id="PF00271">
    <property type="entry name" value="Helicase_C"/>
    <property type="match status" value="1"/>
</dbReference>
<dbReference type="PROSITE" id="PS51194">
    <property type="entry name" value="HELICASE_CTER"/>
    <property type="match status" value="1"/>
</dbReference>
<proteinExistence type="predicted"/>
<accession>A0ABR1DJR9</accession>
<keyword evidence="10" id="KW-1185">Reference proteome</keyword>
<dbReference type="PANTHER" id="PTHR12131:SF1">
    <property type="entry name" value="ATP-DEPENDENT RNA HELICASE SUPV3L1, MITOCHONDRIAL-RELATED"/>
    <property type="match status" value="1"/>
</dbReference>
<dbReference type="InterPro" id="IPR001650">
    <property type="entry name" value="Helicase_C-like"/>
</dbReference>
<keyword evidence="1" id="KW-0547">Nucleotide-binding</keyword>
<evidence type="ECO:0000313" key="9">
    <source>
        <dbReference type="EMBL" id="KAK6750612.1"/>
    </source>
</evidence>
<comment type="catalytic activity">
    <reaction evidence="5">
        <text>ATP + H2O = ADP + phosphate + H(+)</text>
        <dbReference type="Rhea" id="RHEA:13065"/>
        <dbReference type="ChEBI" id="CHEBI:15377"/>
        <dbReference type="ChEBI" id="CHEBI:15378"/>
        <dbReference type="ChEBI" id="CHEBI:30616"/>
        <dbReference type="ChEBI" id="CHEBI:43474"/>
        <dbReference type="ChEBI" id="CHEBI:456216"/>
        <dbReference type="EC" id="3.6.4.13"/>
    </reaction>
</comment>
<dbReference type="Proteomes" id="UP001303046">
    <property type="component" value="Unassembled WGS sequence"/>
</dbReference>
<dbReference type="InterPro" id="IPR014001">
    <property type="entry name" value="Helicase_ATP-bd"/>
</dbReference>
<dbReference type="InterPro" id="IPR027417">
    <property type="entry name" value="P-loop_NTPase"/>
</dbReference>
<dbReference type="Pfam" id="PF17911">
    <property type="entry name" value="Ski2_N"/>
    <property type="match status" value="1"/>
</dbReference>
<evidence type="ECO:0000259" key="7">
    <source>
        <dbReference type="PROSITE" id="PS51192"/>
    </source>
</evidence>
<dbReference type="PANTHER" id="PTHR12131">
    <property type="entry name" value="ATP-DEPENDENT RNA AND DNA HELICASE"/>
    <property type="match status" value="1"/>
</dbReference>
<comment type="caution">
    <text evidence="9">The sequence shown here is derived from an EMBL/GenBank/DDBJ whole genome shotgun (WGS) entry which is preliminary data.</text>
</comment>
<evidence type="ECO:0000256" key="2">
    <source>
        <dbReference type="ARBA" id="ARBA00022801"/>
    </source>
</evidence>
<dbReference type="InterPro" id="IPR011545">
    <property type="entry name" value="DEAD/DEAH_box_helicase_dom"/>
</dbReference>
<evidence type="ECO:0000256" key="4">
    <source>
        <dbReference type="ARBA" id="ARBA00022840"/>
    </source>
</evidence>
<dbReference type="SMART" id="SM00487">
    <property type="entry name" value="DEXDc"/>
    <property type="match status" value="1"/>
</dbReference>
<dbReference type="SMART" id="SM00490">
    <property type="entry name" value="HELICc"/>
    <property type="match status" value="1"/>
</dbReference>
<feature type="domain" description="Helicase ATP-binding" evidence="7">
    <location>
        <begin position="300"/>
        <end position="456"/>
    </location>
</feature>
<dbReference type="Pfam" id="PF00270">
    <property type="entry name" value="DEAD"/>
    <property type="match status" value="1"/>
</dbReference>
<dbReference type="InterPro" id="IPR040801">
    <property type="entry name" value="Ski2_N"/>
</dbReference>
<evidence type="ECO:0000256" key="1">
    <source>
        <dbReference type="ARBA" id="ARBA00022741"/>
    </source>
</evidence>
<evidence type="ECO:0000259" key="8">
    <source>
        <dbReference type="PROSITE" id="PS51194"/>
    </source>
</evidence>
<feature type="domain" description="Helicase C-terminal" evidence="8">
    <location>
        <begin position="559"/>
        <end position="759"/>
    </location>
</feature>
<dbReference type="CDD" id="cd18795">
    <property type="entry name" value="SF2_C_Ski2"/>
    <property type="match status" value="1"/>
</dbReference>
<dbReference type="Gene3D" id="3.40.50.300">
    <property type="entry name" value="P-loop containing nucleotide triphosphate hydrolases"/>
    <property type="match status" value="2"/>
</dbReference>
<dbReference type="EMBL" id="JAVFWL010000004">
    <property type="protein sequence ID" value="KAK6750612.1"/>
    <property type="molecule type" value="Genomic_DNA"/>
</dbReference>